<name>A0A261XVJ8_9FUNG</name>
<dbReference type="AlphaFoldDB" id="A0A261XVJ8"/>
<dbReference type="Pfam" id="PF08781">
    <property type="entry name" value="DP"/>
    <property type="match status" value="1"/>
</dbReference>
<dbReference type="PANTHER" id="PTHR12548">
    <property type="entry name" value="TRANSCRIPTION FACTOR DP"/>
    <property type="match status" value="1"/>
</dbReference>
<evidence type="ECO:0000256" key="7">
    <source>
        <dbReference type="RuleBase" id="RU003796"/>
    </source>
</evidence>
<feature type="region of interest" description="Disordered" evidence="8">
    <location>
        <begin position="113"/>
        <end position="181"/>
    </location>
</feature>
<evidence type="ECO:0000256" key="1">
    <source>
        <dbReference type="ARBA" id="ARBA00004123"/>
    </source>
</evidence>
<accession>A0A261XVJ8</accession>
<dbReference type="Gene3D" id="1.20.140.80">
    <property type="entry name" value="Transcription factor DP"/>
    <property type="match status" value="1"/>
</dbReference>
<comment type="subcellular location">
    <subcellularLocation>
        <location evidence="1 7">Nucleus</location>
    </subcellularLocation>
</comment>
<evidence type="ECO:0000256" key="8">
    <source>
        <dbReference type="SAM" id="MobiDB-lite"/>
    </source>
</evidence>
<feature type="domain" description="E2F/DP family winged-helix DNA-binding" evidence="9">
    <location>
        <begin position="183"/>
        <end position="262"/>
    </location>
</feature>
<dbReference type="GO" id="GO:0000981">
    <property type="term" value="F:DNA-binding transcription factor activity, RNA polymerase II-specific"/>
    <property type="evidence" value="ECO:0007669"/>
    <property type="project" value="TreeGrafter"/>
</dbReference>
<dbReference type="InterPro" id="IPR014889">
    <property type="entry name" value="Transc_factor_DP_C"/>
</dbReference>
<evidence type="ECO:0000256" key="6">
    <source>
        <dbReference type="ARBA" id="ARBA00023242"/>
    </source>
</evidence>
<dbReference type="GO" id="GO:0005667">
    <property type="term" value="C:transcription regulator complex"/>
    <property type="evidence" value="ECO:0007669"/>
    <property type="project" value="InterPro"/>
</dbReference>
<dbReference type="GO" id="GO:0005634">
    <property type="term" value="C:nucleus"/>
    <property type="evidence" value="ECO:0007669"/>
    <property type="project" value="UniProtKB-SubCell"/>
</dbReference>
<feature type="compositionally biased region" description="Low complexity" evidence="8">
    <location>
        <begin position="41"/>
        <end position="56"/>
    </location>
</feature>
<dbReference type="InterPro" id="IPR015648">
    <property type="entry name" value="Transcrpt_fac_DP"/>
</dbReference>
<keyword evidence="3 7" id="KW-0805">Transcription regulation</keyword>
<dbReference type="InterPro" id="IPR038168">
    <property type="entry name" value="TF_DP_C_sf"/>
</dbReference>
<dbReference type="Gene3D" id="1.10.10.10">
    <property type="entry name" value="Winged helix-like DNA-binding domain superfamily/Winged helix DNA-binding domain"/>
    <property type="match status" value="1"/>
</dbReference>
<dbReference type="SUPFAM" id="SSF144074">
    <property type="entry name" value="E2F-DP heterodimerization region"/>
    <property type="match status" value="1"/>
</dbReference>
<evidence type="ECO:0000313" key="10">
    <source>
        <dbReference type="EMBL" id="OZJ02405.1"/>
    </source>
</evidence>
<dbReference type="PANTHER" id="PTHR12548:SF9">
    <property type="entry name" value="TRANSCRIPTION FACTOR DP"/>
    <property type="match status" value="1"/>
</dbReference>
<dbReference type="EMBL" id="MVBO01000155">
    <property type="protein sequence ID" value="OZJ02405.1"/>
    <property type="molecule type" value="Genomic_DNA"/>
</dbReference>
<organism evidence="10 11">
    <name type="scientific">Bifiguratus adelaidae</name>
    <dbReference type="NCBI Taxonomy" id="1938954"/>
    <lineage>
        <taxon>Eukaryota</taxon>
        <taxon>Fungi</taxon>
        <taxon>Fungi incertae sedis</taxon>
        <taxon>Mucoromycota</taxon>
        <taxon>Mucoromycotina</taxon>
        <taxon>Endogonomycetes</taxon>
        <taxon>Endogonales</taxon>
        <taxon>Endogonales incertae sedis</taxon>
        <taxon>Bifiguratus</taxon>
    </lineage>
</organism>
<protein>
    <recommendedName>
        <fullName evidence="9">E2F/DP family winged-helix DNA-binding domain-containing protein</fullName>
    </recommendedName>
</protein>
<dbReference type="Proteomes" id="UP000242875">
    <property type="component" value="Unassembled WGS sequence"/>
</dbReference>
<evidence type="ECO:0000256" key="5">
    <source>
        <dbReference type="ARBA" id="ARBA00023163"/>
    </source>
</evidence>
<sequence length="433" mass="48323">MAPPTIDASSANLYFMQEQAIKPLEGSLPFYFRDDVPVSPPFTDSSRSSSPETSPSQGKVSLSGNSNDGYGAYSTYSLSSSRSSHSPRVGPYSLPSGGAFSWPAAMALQSYSNSGGGYSECTDSGPKSKKRGNSDIDAYVDNQIEPPQYIKEPKKRKIDPRRNSLSSASNAEPLQAYNDSTGRLNKGLRHFSKQVCDKVQEKGLTTYNEVADELSLEIKAALHEVGGKFDQKNIRRRVYDALNVLMAMDIIAKEKKDIRWIGLPQTPPSVVKLHTRATSDQTRTKDDELSLIQRLKYLQEQHQQLQKVIKHSEQVVRDKLHRLLHVKSLIHRNAQQCHSGLHRHSQKIRLPCMILKTSVQNKVGAKISPDGRMASVRIQSYGDIGQDNFYIHSDFDILGSLDLGRVPTSKVMSWIKKPEWRVHLNVPDCVPSC</sequence>
<dbReference type="InterPro" id="IPR036390">
    <property type="entry name" value="WH_DNA-bd_sf"/>
</dbReference>
<proteinExistence type="inferred from homology"/>
<keyword evidence="6 7" id="KW-0539">Nucleus</keyword>
<feature type="compositionally biased region" description="Polar residues" evidence="8">
    <location>
        <begin position="163"/>
        <end position="181"/>
    </location>
</feature>
<evidence type="ECO:0000313" key="11">
    <source>
        <dbReference type="Proteomes" id="UP000242875"/>
    </source>
</evidence>
<feature type="compositionally biased region" description="Polar residues" evidence="8">
    <location>
        <begin position="57"/>
        <end position="68"/>
    </location>
</feature>
<evidence type="ECO:0000259" key="9">
    <source>
        <dbReference type="SMART" id="SM01372"/>
    </source>
</evidence>
<comment type="similarity">
    <text evidence="2 7">Belongs to the E2F/DP family.</text>
</comment>
<evidence type="ECO:0000256" key="4">
    <source>
        <dbReference type="ARBA" id="ARBA00023125"/>
    </source>
</evidence>
<reference evidence="10 11" key="1">
    <citation type="journal article" date="2017" name="Mycologia">
        <title>Bifiguratus adelaidae, gen. et sp. nov., a new member of Mucoromycotina in endophytic and soil-dwelling habitats.</title>
        <authorList>
            <person name="Torres-Cruz T.J."/>
            <person name="Billingsley Tobias T.L."/>
            <person name="Almatruk M."/>
            <person name="Hesse C."/>
            <person name="Kuske C.R."/>
            <person name="Desiro A."/>
            <person name="Benucci G.M."/>
            <person name="Bonito G."/>
            <person name="Stajich J.E."/>
            <person name="Dunlap C."/>
            <person name="Arnold A.E."/>
            <person name="Porras-Alfaro A."/>
        </authorList>
    </citation>
    <scope>NUCLEOTIDE SEQUENCE [LARGE SCALE GENOMIC DNA]</scope>
    <source>
        <strain evidence="10 11">AZ0501</strain>
    </source>
</reference>
<feature type="region of interest" description="Disordered" evidence="8">
    <location>
        <begin position="39"/>
        <end position="68"/>
    </location>
</feature>
<keyword evidence="5 7" id="KW-0804">Transcription</keyword>
<dbReference type="SMART" id="SM01372">
    <property type="entry name" value="E2F_TDP"/>
    <property type="match status" value="1"/>
</dbReference>
<gene>
    <name evidence="10" type="ORF">BZG36_04854</name>
</gene>
<dbReference type="InterPro" id="IPR037241">
    <property type="entry name" value="E2F-DP_heterodim"/>
</dbReference>
<keyword evidence="11" id="KW-1185">Reference proteome</keyword>
<dbReference type="SUPFAM" id="SSF46785">
    <property type="entry name" value="Winged helix' DNA-binding domain"/>
    <property type="match status" value="1"/>
</dbReference>
<dbReference type="GO" id="GO:0000977">
    <property type="term" value="F:RNA polymerase II transcription regulatory region sequence-specific DNA binding"/>
    <property type="evidence" value="ECO:0007669"/>
    <property type="project" value="TreeGrafter"/>
</dbReference>
<dbReference type="InterPro" id="IPR003316">
    <property type="entry name" value="E2F_WHTH_DNA-bd_dom"/>
</dbReference>
<dbReference type="OrthoDB" id="552115at2759"/>
<dbReference type="FunFam" id="1.10.10.10:FF:000047">
    <property type="entry name" value="Transcription factor"/>
    <property type="match status" value="1"/>
</dbReference>
<dbReference type="GO" id="GO:0051726">
    <property type="term" value="P:regulation of cell cycle"/>
    <property type="evidence" value="ECO:0007669"/>
    <property type="project" value="InterPro"/>
</dbReference>
<dbReference type="InterPro" id="IPR036388">
    <property type="entry name" value="WH-like_DNA-bd_sf"/>
</dbReference>
<evidence type="ECO:0000256" key="3">
    <source>
        <dbReference type="ARBA" id="ARBA00023015"/>
    </source>
</evidence>
<keyword evidence="4 7" id="KW-0238">DNA-binding</keyword>
<evidence type="ECO:0000256" key="2">
    <source>
        <dbReference type="ARBA" id="ARBA00010940"/>
    </source>
</evidence>
<comment type="caution">
    <text evidence="10">The sequence shown here is derived from an EMBL/GenBank/DDBJ whole genome shotgun (WGS) entry which is preliminary data.</text>
</comment>
<dbReference type="Pfam" id="PF02319">
    <property type="entry name" value="WHD_E2F_TDP"/>
    <property type="match status" value="1"/>
</dbReference>